<keyword evidence="2" id="KW-0812">Transmembrane</keyword>
<keyword evidence="4" id="KW-1185">Reference proteome</keyword>
<comment type="caution">
    <text evidence="3">The sequence shown here is derived from an EMBL/GenBank/DDBJ whole genome shotgun (WGS) entry which is preliminary data.</text>
</comment>
<feature type="transmembrane region" description="Helical" evidence="2">
    <location>
        <begin position="33"/>
        <end position="55"/>
    </location>
</feature>
<dbReference type="AlphaFoldDB" id="A0AAD5WZH2"/>
<dbReference type="EMBL" id="JADGJD010000858">
    <property type="protein sequence ID" value="KAJ3048032.1"/>
    <property type="molecule type" value="Genomic_DNA"/>
</dbReference>
<evidence type="ECO:0000256" key="1">
    <source>
        <dbReference type="SAM" id="MobiDB-lite"/>
    </source>
</evidence>
<name>A0AAD5WZH2_9FUNG</name>
<evidence type="ECO:0000313" key="4">
    <source>
        <dbReference type="Proteomes" id="UP001212841"/>
    </source>
</evidence>
<reference evidence="3" key="1">
    <citation type="submission" date="2020-05" db="EMBL/GenBank/DDBJ databases">
        <title>Phylogenomic resolution of chytrid fungi.</title>
        <authorList>
            <person name="Stajich J.E."/>
            <person name="Amses K."/>
            <person name="Simmons R."/>
            <person name="Seto K."/>
            <person name="Myers J."/>
            <person name="Bonds A."/>
            <person name="Quandt C.A."/>
            <person name="Barry K."/>
            <person name="Liu P."/>
            <person name="Grigoriev I."/>
            <person name="Longcore J.E."/>
            <person name="James T.Y."/>
        </authorList>
    </citation>
    <scope>NUCLEOTIDE SEQUENCE</scope>
    <source>
        <strain evidence="3">JEL0318</strain>
    </source>
</reference>
<evidence type="ECO:0000256" key="2">
    <source>
        <dbReference type="SAM" id="Phobius"/>
    </source>
</evidence>
<organism evidence="3 4">
    <name type="scientific">Rhizophlyctis rosea</name>
    <dbReference type="NCBI Taxonomy" id="64517"/>
    <lineage>
        <taxon>Eukaryota</taxon>
        <taxon>Fungi</taxon>
        <taxon>Fungi incertae sedis</taxon>
        <taxon>Chytridiomycota</taxon>
        <taxon>Chytridiomycota incertae sedis</taxon>
        <taxon>Chytridiomycetes</taxon>
        <taxon>Rhizophlyctidales</taxon>
        <taxon>Rhizophlyctidaceae</taxon>
        <taxon>Rhizophlyctis</taxon>
    </lineage>
</organism>
<keyword evidence="2" id="KW-1133">Transmembrane helix</keyword>
<dbReference type="Proteomes" id="UP001212841">
    <property type="component" value="Unassembled WGS sequence"/>
</dbReference>
<proteinExistence type="predicted"/>
<sequence length="255" mass="28899">MSLRQRNQKQQNPRVEGRNTPAERKESKQIRKWSILSVRNVLLAAGVVAAAAAYYQSIVDLPTNLLRQTRAPLPACGSGQYIVTSKRVTFLEAAPQCTSEGGTLTGLDNKNFADVSSVVFQCSGPSTAGWVKSYHGNDYAGAPMALTVGPKAGGSDRQQYHDPYFDDYFKHHFQHHFNHRANHGADNHFEYHDGVNNNSGERDRVNKQHHIYHRVHHYHGKYYRNIDHVSGNHRNNCYSAEHHEGHNRVNNSVYR</sequence>
<evidence type="ECO:0000313" key="3">
    <source>
        <dbReference type="EMBL" id="KAJ3048032.1"/>
    </source>
</evidence>
<feature type="compositionally biased region" description="Polar residues" evidence="1">
    <location>
        <begin position="1"/>
        <end position="13"/>
    </location>
</feature>
<accession>A0AAD5WZH2</accession>
<protein>
    <submittedName>
        <fullName evidence="3">Uncharacterized protein</fullName>
    </submittedName>
</protein>
<keyword evidence="2" id="KW-0472">Membrane</keyword>
<gene>
    <name evidence="3" type="ORF">HK097_010940</name>
</gene>
<feature type="region of interest" description="Disordered" evidence="1">
    <location>
        <begin position="1"/>
        <end position="26"/>
    </location>
</feature>
<feature type="compositionally biased region" description="Basic and acidic residues" evidence="1">
    <location>
        <begin position="15"/>
        <end position="26"/>
    </location>
</feature>